<keyword evidence="1" id="KW-1133">Transmembrane helix</keyword>
<dbReference type="GO" id="GO:0016747">
    <property type="term" value="F:acyltransferase activity, transferring groups other than amino-acyl groups"/>
    <property type="evidence" value="ECO:0007669"/>
    <property type="project" value="InterPro"/>
</dbReference>
<feature type="transmembrane region" description="Helical" evidence="1">
    <location>
        <begin position="239"/>
        <end position="257"/>
    </location>
</feature>
<dbReference type="InterPro" id="IPR002656">
    <property type="entry name" value="Acyl_transf_3_dom"/>
</dbReference>
<feature type="domain" description="Acyltransferase 3" evidence="2">
    <location>
        <begin position="80"/>
        <end position="362"/>
    </location>
</feature>
<dbReference type="Proteomes" id="UP000230709">
    <property type="component" value="Chromosome"/>
</dbReference>
<dbReference type="AlphaFoldDB" id="A0A2D2D665"/>
<keyword evidence="3" id="KW-0808">Transferase</keyword>
<feature type="transmembrane region" description="Helical" evidence="1">
    <location>
        <begin position="78"/>
        <end position="99"/>
    </location>
</feature>
<evidence type="ECO:0000256" key="1">
    <source>
        <dbReference type="SAM" id="Phobius"/>
    </source>
</evidence>
<dbReference type="EMBL" id="CP023737">
    <property type="protein sequence ID" value="ATQ70455.1"/>
    <property type="molecule type" value="Genomic_DNA"/>
</dbReference>
<keyword evidence="1" id="KW-0812">Transmembrane</keyword>
<dbReference type="Pfam" id="PF01757">
    <property type="entry name" value="Acyl_transf_3"/>
    <property type="match status" value="1"/>
</dbReference>
<feature type="transmembrane region" description="Helical" evidence="1">
    <location>
        <begin position="119"/>
        <end position="143"/>
    </location>
</feature>
<accession>A0A2D2D665</accession>
<dbReference type="STRING" id="595536.GCA_000178815_01698"/>
<reference evidence="4" key="1">
    <citation type="submission" date="2017-10" db="EMBL/GenBank/DDBJ databases">
        <title>Completed PacBio SMRT sequence of Methylosinus trichosporium OB3b reveals presence of a third large plasmid.</title>
        <authorList>
            <person name="Charles T.C."/>
            <person name="Lynch M.D.J."/>
            <person name="Heil J.R."/>
            <person name="Cheng J."/>
        </authorList>
    </citation>
    <scope>NUCLEOTIDE SEQUENCE [LARGE SCALE GENOMIC DNA]</scope>
    <source>
        <strain evidence="4">OB3b</strain>
    </source>
</reference>
<name>A0A2D2D665_METT3</name>
<feature type="transmembrane region" description="Helical" evidence="1">
    <location>
        <begin position="208"/>
        <end position="227"/>
    </location>
</feature>
<evidence type="ECO:0000259" key="2">
    <source>
        <dbReference type="Pfam" id="PF01757"/>
    </source>
</evidence>
<keyword evidence="1" id="KW-0472">Membrane</keyword>
<sequence>MNLDAALRENDGKGPGFHFVRHALSIVILLHHASVLAVGGERAPAATKGDAVASLSMLLQGGDAVFLRQSIIELLRPFLFSLVGAFFVLSGFLVAGSAFRTRDTRQFLTFRALRIAPALASEVLLSALVLGPLVTSVALGAYFGDAQFYRYFGNIFGFVTYELPGVFTDNPVPALVNGNLWTLPAEFYCYLVLSALMASGLLFTRRGFLAVFLVVSVGVALTASFGFLAPTRLDTTRFAGWFLVYLFLVGVALWVYAEHVRLDLRLFVLFGGLYVLLMATKTSDFLAGLCLAYCVVYVGMMRFSRFDRLLKADFSYGLYLYGYPITQALAFFLLPHLDGASKGAKLAIIMSLALVGTLAFAAASWTFIEKPALKLKRFVLPPRRAAAPALAPAE</sequence>
<protein>
    <submittedName>
        <fullName evidence="3">Acyltransferase</fullName>
    </submittedName>
</protein>
<dbReference type="RefSeq" id="WP_003608379.1">
    <property type="nucleotide sequence ID" value="NZ_ADVE02000001.1"/>
</dbReference>
<feature type="transmembrane region" description="Helical" evidence="1">
    <location>
        <begin position="316"/>
        <end position="334"/>
    </location>
</feature>
<keyword evidence="4" id="KW-1185">Reference proteome</keyword>
<feature type="transmembrane region" description="Helical" evidence="1">
    <location>
        <begin position="285"/>
        <end position="304"/>
    </location>
</feature>
<proteinExistence type="predicted"/>
<evidence type="ECO:0000313" key="4">
    <source>
        <dbReference type="Proteomes" id="UP000230709"/>
    </source>
</evidence>
<feature type="transmembrane region" description="Helical" evidence="1">
    <location>
        <begin position="185"/>
        <end position="203"/>
    </location>
</feature>
<feature type="transmembrane region" description="Helical" evidence="1">
    <location>
        <begin position="346"/>
        <end position="368"/>
    </location>
</feature>
<gene>
    <name evidence="3" type="ORF">CQW49_17405</name>
</gene>
<keyword evidence="3" id="KW-0012">Acyltransferase</keyword>
<dbReference type="KEGG" id="mtw:CQW49_17405"/>
<evidence type="ECO:0000313" key="3">
    <source>
        <dbReference type="EMBL" id="ATQ70455.1"/>
    </source>
</evidence>
<organism evidence="3 4">
    <name type="scientific">Methylosinus trichosporium (strain ATCC 35070 / NCIMB 11131 / UNIQEM 75 / OB3b)</name>
    <dbReference type="NCBI Taxonomy" id="595536"/>
    <lineage>
        <taxon>Bacteria</taxon>
        <taxon>Pseudomonadati</taxon>
        <taxon>Pseudomonadota</taxon>
        <taxon>Alphaproteobacteria</taxon>
        <taxon>Hyphomicrobiales</taxon>
        <taxon>Methylocystaceae</taxon>
        <taxon>Methylosinus</taxon>
    </lineage>
</organism>
<feature type="transmembrane region" description="Helical" evidence="1">
    <location>
        <begin position="264"/>
        <end position="279"/>
    </location>
</feature>